<dbReference type="InterPro" id="IPR052169">
    <property type="entry name" value="CW_Biosynth-Accessory"/>
</dbReference>
<protein>
    <submittedName>
        <fullName evidence="3">Polyglutamate biosynthesis protein</fullName>
    </submittedName>
</protein>
<organism evidence="3 4">
    <name type="scientific">Rhizodiscina lignyota</name>
    <dbReference type="NCBI Taxonomy" id="1504668"/>
    <lineage>
        <taxon>Eukaryota</taxon>
        <taxon>Fungi</taxon>
        <taxon>Dikarya</taxon>
        <taxon>Ascomycota</taxon>
        <taxon>Pezizomycotina</taxon>
        <taxon>Dothideomycetes</taxon>
        <taxon>Pleosporomycetidae</taxon>
        <taxon>Aulographales</taxon>
        <taxon>Rhizodiscinaceae</taxon>
        <taxon>Rhizodiscina</taxon>
    </lineage>
</organism>
<dbReference type="SMART" id="SM00854">
    <property type="entry name" value="PGA_cap"/>
    <property type="match status" value="1"/>
</dbReference>
<evidence type="ECO:0000313" key="3">
    <source>
        <dbReference type="EMBL" id="KAF2101768.1"/>
    </source>
</evidence>
<dbReference type="PANTHER" id="PTHR33393">
    <property type="entry name" value="POLYGLUTAMINE SYNTHESIS ACCESSORY PROTEIN RV0574C-RELATED"/>
    <property type="match status" value="1"/>
</dbReference>
<dbReference type="AlphaFoldDB" id="A0A9P4IM26"/>
<reference evidence="3" key="1">
    <citation type="journal article" date="2020" name="Stud. Mycol.">
        <title>101 Dothideomycetes genomes: a test case for predicting lifestyles and emergence of pathogens.</title>
        <authorList>
            <person name="Haridas S."/>
            <person name="Albert R."/>
            <person name="Binder M."/>
            <person name="Bloem J."/>
            <person name="Labutti K."/>
            <person name="Salamov A."/>
            <person name="Andreopoulos B."/>
            <person name="Baker S."/>
            <person name="Barry K."/>
            <person name="Bills G."/>
            <person name="Bluhm B."/>
            <person name="Cannon C."/>
            <person name="Castanera R."/>
            <person name="Culley D."/>
            <person name="Daum C."/>
            <person name="Ezra D."/>
            <person name="Gonzalez J."/>
            <person name="Henrissat B."/>
            <person name="Kuo A."/>
            <person name="Liang C."/>
            <person name="Lipzen A."/>
            <person name="Lutzoni F."/>
            <person name="Magnuson J."/>
            <person name="Mondo S."/>
            <person name="Nolan M."/>
            <person name="Ohm R."/>
            <person name="Pangilinan J."/>
            <person name="Park H.-J."/>
            <person name="Ramirez L."/>
            <person name="Alfaro M."/>
            <person name="Sun H."/>
            <person name="Tritt A."/>
            <person name="Yoshinaga Y."/>
            <person name="Zwiers L.-H."/>
            <person name="Turgeon B."/>
            <person name="Goodwin S."/>
            <person name="Spatafora J."/>
            <person name="Crous P."/>
            <person name="Grigoriev I."/>
        </authorList>
    </citation>
    <scope>NUCLEOTIDE SEQUENCE</scope>
    <source>
        <strain evidence="3">CBS 133067</strain>
    </source>
</reference>
<dbReference type="EMBL" id="ML978123">
    <property type="protein sequence ID" value="KAF2101768.1"/>
    <property type="molecule type" value="Genomic_DNA"/>
</dbReference>
<dbReference type="Proteomes" id="UP000799772">
    <property type="component" value="Unassembled WGS sequence"/>
</dbReference>
<sequence length="370" mass="41554">MASKQLFRLNFVGDVMLGRLIDQMFATHVHEPGEASTVEWFRRRNPDLNRYTEVSPWGNTLGLFHEADLNLINLETSVTTHPNAWPNKVFNYRMHPANVVALQAANVDYASLANNHTLDFKFEGLIETVHTLKQAGIAFAGAGETTEEALKPARLTLPKHHSDGSPAYTVEIVSASDHPRDWAAVPQFHLIDYSPKTRERLRAQLSKGQPHSANGAAAPLRVFSVHWGPNYLWRPDPEARDLAHFLIDECGVDIIHGHSSHHVQGVEQYKGKLIIYGCGDFVDDYAINQSYRNDLSAIWRVTVEGKDQEGLHLKSLEIFPTRISRFQAELLDSNDPDHDWVREKITKLSGEMGTVMSEAAGDRGQLVLQL</sequence>
<evidence type="ECO:0000256" key="1">
    <source>
        <dbReference type="ARBA" id="ARBA00005662"/>
    </source>
</evidence>
<dbReference type="Gene3D" id="3.60.21.10">
    <property type="match status" value="1"/>
</dbReference>
<comment type="caution">
    <text evidence="3">The sequence shown here is derived from an EMBL/GenBank/DDBJ whole genome shotgun (WGS) entry which is preliminary data.</text>
</comment>
<feature type="domain" description="Capsule synthesis protein CapA" evidence="2">
    <location>
        <begin position="8"/>
        <end position="285"/>
    </location>
</feature>
<dbReference type="CDD" id="cd07381">
    <property type="entry name" value="MPP_CapA"/>
    <property type="match status" value="1"/>
</dbReference>
<comment type="similarity">
    <text evidence="1">Belongs to the CapA family.</text>
</comment>
<dbReference type="OrthoDB" id="189619at2759"/>
<gene>
    <name evidence="3" type="ORF">NA57DRAFT_64475</name>
</gene>
<dbReference type="SUPFAM" id="SSF56300">
    <property type="entry name" value="Metallo-dependent phosphatases"/>
    <property type="match status" value="1"/>
</dbReference>
<evidence type="ECO:0000259" key="2">
    <source>
        <dbReference type="SMART" id="SM00854"/>
    </source>
</evidence>
<name>A0A9P4IM26_9PEZI</name>
<dbReference type="PANTHER" id="PTHR33393:SF11">
    <property type="entry name" value="POLYGLUTAMINE SYNTHESIS ACCESSORY PROTEIN RV0574C-RELATED"/>
    <property type="match status" value="1"/>
</dbReference>
<keyword evidence="4" id="KW-1185">Reference proteome</keyword>
<proteinExistence type="inferred from homology"/>
<evidence type="ECO:0000313" key="4">
    <source>
        <dbReference type="Proteomes" id="UP000799772"/>
    </source>
</evidence>
<dbReference type="Pfam" id="PF09587">
    <property type="entry name" value="PGA_cap"/>
    <property type="match status" value="1"/>
</dbReference>
<dbReference type="InterPro" id="IPR029052">
    <property type="entry name" value="Metallo-depent_PP-like"/>
</dbReference>
<dbReference type="InterPro" id="IPR019079">
    <property type="entry name" value="Capsule_synth_CapA"/>
</dbReference>
<accession>A0A9P4IM26</accession>